<dbReference type="InterPro" id="IPR001031">
    <property type="entry name" value="Thioesterase"/>
</dbReference>
<dbReference type="SUPFAM" id="SSF56801">
    <property type="entry name" value="Acetyl-CoA synthetase-like"/>
    <property type="match status" value="1"/>
</dbReference>
<dbReference type="Pfam" id="PF00975">
    <property type="entry name" value="Thioesterase"/>
    <property type="match status" value="1"/>
</dbReference>
<dbReference type="AlphaFoldDB" id="A0A0C3F488"/>
<keyword evidence="6" id="KW-1185">Reference proteome</keyword>
<dbReference type="InterPro" id="IPR020845">
    <property type="entry name" value="AMP-binding_CS"/>
</dbReference>
<dbReference type="OrthoDB" id="288590at2759"/>
<dbReference type="InterPro" id="IPR029058">
    <property type="entry name" value="AB_hydrolase_fold"/>
</dbReference>
<dbReference type="Proteomes" id="UP000054166">
    <property type="component" value="Unassembled WGS sequence"/>
</dbReference>
<dbReference type="EMBL" id="KN833009">
    <property type="protein sequence ID" value="KIM79555.1"/>
    <property type="molecule type" value="Genomic_DNA"/>
</dbReference>
<organism evidence="5 6">
    <name type="scientific">Piloderma croceum (strain F 1598)</name>
    <dbReference type="NCBI Taxonomy" id="765440"/>
    <lineage>
        <taxon>Eukaryota</taxon>
        <taxon>Fungi</taxon>
        <taxon>Dikarya</taxon>
        <taxon>Basidiomycota</taxon>
        <taxon>Agaricomycotina</taxon>
        <taxon>Agaricomycetes</taxon>
        <taxon>Agaricomycetidae</taxon>
        <taxon>Atheliales</taxon>
        <taxon>Atheliaceae</taxon>
        <taxon>Piloderma</taxon>
    </lineage>
</organism>
<keyword evidence="3" id="KW-0808">Transferase</keyword>
<proteinExistence type="predicted"/>
<dbReference type="PROSITE" id="PS00455">
    <property type="entry name" value="AMP_BINDING"/>
    <property type="match status" value="1"/>
</dbReference>
<dbReference type="SMART" id="SM00824">
    <property type="entry name" value="PKS_TE"/>
    <property type="match status" value="1"/>
</dbReference>
<evidence type="ECO:0000313" key="6">
    <source>
        <dbReference type="Proteomes" id="UP000054166"/>
    </source>
</evidence>
<dbReference type="InterPro" id="IPR020802">
    <property type="entry name" value="TesA-like"/>
</dbReference>
<dbReference type="PANTHER" id="PTHR22754">
    <property type="entry name" value="DISCO-INTERACTING PROTEIN 2 DIP2 -RELATED"/>
    <property type="match status" value="1"/>
</dbReference>
<evidence type="ECO:0000256" key="3">
    <source>
        <dbReference type="ARBA" id="ARBA00022679"/>
    </source>
</evidence>
<evidence type="ECO:0000259" key="4">
    <source>
        <dbReference type="PROSITE" id="PS50075"/>
    </source>
</evidence>
<dbReference type="Gene3D" id="3.30.300.30">
    <property type="match status" value="1"/>
</dbReference>
<dbReference type="PANTHER" id="PTHR22754:SF32">
    <property type="entry name" value="DISCO-INTERACTING PROTEIN 2"/>
    <property type="match status" value="1"/>
</dbReference>
<keyword evidence="1" id="KW-0596">Phosphopantetheine</keyword>
<keyword evidence="2" id="KW-0597">Phosphoprotein</keyword>
<reference evidence="5 6" key="1">
    <citation type="submission" date="2014-04" db="EMBL/GenBank/DDBJ databases">
        <authorList>
            <consortium name="DOE Joint Genome Institute"/>
            <person name="Kuo A."/>
            <person name="Tarkka M."/>
            <person name="Buscot F."/>
            <person name="Kohler A."/>
            <person name="Nagy L.G."/>
            <person name="Floudas D."/>
            <person name="Copeland A."/>
            <person name="Barry K.W."/>
            <person name="Cichocki N."/>
            <person name="Veneault-Fourrey C."/>
            <person name="LaButti K."/>
            <person name="Lindquist E.A."/>
            <person name="Lipzen A."/>
            <person name="Lundell T."/>
            <person name="Morin E."/>
            <person name="Murat C."/>
            <person name="Sun H."/>
            <person name="Tunlid A."/>
            <person name="Henrissat B."/>
            <person name="Grigoriev I.V."/>
            <person name="Hibbett D.S."/>
            <person name="Martin F."/>
            <person name="Nordberg H.P."/>
            <person name="Cantor M.N."/>
            <person name="Hua S.X."/>
        </authorList>
    </citation>
    <scope>NUCLEOTIDE SEQUENCE [LARGE SCALE GENOMIC DNA]</scope>
    <source>
        <strain evidence="5 6">F 1598</strain>
    </source>
</reference>
<dbReference type="InterPro" id="IPR000873">
    <property type="entry name" value="AMP-dep_synth/lig_dom"/>
</dbReference>
<dbReference type="Gene3D" id="3.40.50.12780">
    <property type="entry name" value="N-terminal domain of ligase-like"/>
    <property type="match status" value="1"/>
</dbReference>
<dbReference type="InterPro" id="IPR045851">
    <property type="entry name" value="AMP-bd_C_sf"/>
</dbReference>
<feature type="domain" description="Carrier" evidence="4">
    <location>
        <begin position="578"/>
        <end position="652"/>
    </location>
</feature>
<dbReference type="Pfam" id="PF00501">
    <property type="entry name" value="AMP-binding"/>
    <property type="match status" value="1"/>
</dbReference>
<dbReference type="HOGENOM" id="CLU_000022_23_6_1"/>
<dbReference type="PROSITE" id="PS50075">
    <property type="entry name" value="CARRIER"/>
    <property type="match status" value="1"/>
</dbReference>
<protein>
    <recommendedName>
        <fullName evidence="4">Carrier domain-containing protein</fullName>
    </recommendedName>
</protein>
<accession>A0A0C3F488</accession>
<dbReference type="InterPro" id="IPR036736">
    <property type="entry name" value="ACP-like_sf"/>
</dbReference>
<dbReference type="Pfam" id="PF23297">
    <property type="entry name" value="ACP_SdgA_C"/>
    <property type="match status" value="1"/>
</dbReference>
<dbReference type="SUPFAM" id="SSF47336">
    <property type="entry name" value="ACP-like"/>
    <property type="match status" value="1"/>
</dbReference>
<dbReference type="GO" id="GO:0016740">
    <property type="term" value="F:transferase activity"/>
    <property type="evidence" value="ECO:0007669"/>
    <property type="project" value="UniProtKB-KW"/>
</dbReference>
<evidence type="ECO:0000256" key="1">
    <source>
        <dbReference type="ARBA" id="ARBA00022450"/>
    </source>
</evidence>
<dbReference type="InParanoid" id="A0A0C3F488"/>
<gene>
    <name evidence="5" type="ORF">PILCRDRAFT_74198</name>
</gene>
<name>A0A0C3F488_PILCF</name>
<evidence type="ECO:0000256" key="2">
    <source>
        <dbReference type="ARBA" id="ARBA00022553"/>
    </source>
</evidence>
<evidence type="ECO:0000313" key="5">
    <source>
        <dbReference type="EMBL" id="KIM79555.1"/>
    </source>
</evidence>
<dbReference type="SUPFAM" id="SSF53474">
    <property type="entry name" value="alpha/beta-Hydrolases"/>
    <property type="match status" value="1"/>
</dbReference>
<dbReference type="STRING" id="765440.A0A0C3F488"/>
<dbReference type="InterPro" id="IPR042099">
    <property type="entry name" value="ANL_N_sf"/>
</dbReference>
<reference evidence="6" key="2">
    <citation type="submission" date="2015-01" db="EMBL/GenBank/DDBJ databases">
        <title>Evolutionary Origins and Diversification of the Mycorrhizal Mutualists.</title>
        <authorList>
            <consortium name="DOE Joint Genome Institute"/>
            <consortium name="Mycorrhizal Genomics Consortium"/>
            <person name="Kohler A."/>
            <person name="Kuo A."/>
            <person name="Nagy L.G."/>
            <person name="Floudas D."/>
            <person name="Copeland A."/>
            <person name="Barry K.W."/>
            <person name="Cichocki N."/>
            <person name="Veneault-Fourrey C."/>
            <person name="LaButti K."/>
            <person name="Lindquist E.A."/>
            <person name="Lipzen A."/>
            <person name="Lundell T."/>
            <person name="Morin E."/>
            <person name="Murat C."/>
            <person name="Riley R."/>
            <person name="Ohm R."/>
            <person name="Sun H."/>
            <person name="Tunlid A."/>
            <person name="Henrissat B."/>
            <person name="Grigoriev I.V."/>
            <person name="Hibbett D.S."/>
            <person name="Martin F."/>
        </authorList>
    </citation>
    <scope>NUCLEOTIDE SEQUENCE [LARGE SCALE GENOMIC DNA]</scope>
    <source>
        <strain evidence="6">F 1598</strain>
    </source>
</reference>
<sequence length="994" mass="109071">MAQPNTLPSTLPELLQARAFVQGTEQLTYLNTDGGVSKVISYADLFNISSEYARRLLAAGLTQSDVVLASFEDHESHISLFWACCIAGIPFCPLPALHPDPSRQIMLFNHLQSLFHKPTLVASAETIQGVLALVPDLKTLVPGELPAAGADTFHRVFPARRPLPSDTVCFMLTSGSTGNSKAVKLMHSNLLSSVRGKIRHHGSTPQSRFLNWIAFDHVACVTEVHLHALEANASQWHVSPTAIIRNPLNLLKWTSKLNITYTFSPNFLLAAVLRDLPEASFDEPIDFSNLRALISGGEAVPMKTAVAFADVLETFGARRDVLRAGFGMSETGAGSIYDTRPIPKFDDLNGPRYLSLGKCCNGIEMRVVDSDAGRICLSGEMGQLQIRGPTVFTEYYGNKRATEESFTNDGWFITGDLAQLDGGGNLSLVGRGKDCININGVKYPTQDVENYVEDAKIKGVLPSYIYVCPMRLENADTETYAVFYQHDIVVEAGVDAAQKRAIAIANRSIKNACTVFCSLPPHVVLPLPRSSFVKTALGKVSHSQLSKAYLEGKFNDLQAVLEAKDESDVDDAADKLSSPVDQVIGEIIGEIFSVDASSLRRSQSVFDIGASSMHLLRLKQVLQERLIIPLPTIELLKRPQIGELCDYLSDVLEAEKQGITQVAVKYDPIVCMNTTGSKPPLFLVHPGVGEVLVFVALARQLADDRPVYAIRARGFDNGDPTFDTFGEMSECYAEAIQRIYPQGPYNVAGYSFGGAVAFEIGKSLEAQGKDVSFIGILNLPPHIKFRMVELSWAEVLLNIGMFLSLIPSSALSPMRQELKRVFPEVAANDTKPEDPLGPINWLFDNSDKKRLLELDLEIGAFTRWVNVGYEINRTGRTFEPQGCVKNALTTVFCAIPLPSMGTREEFKQNRLSVWKEFSGERFEMIDVDGEHYTMLSEEHVASFAAHMRGALRRAESGLASPASSVTLSMDVDLDATFDKLHPSEVIDVRQVGTA</sequence>
<dbReference type="Gene3D" id="3.40.50.1820">
    <property type="entry name" value="alpha/beta hydrolase"/>
    <property type="match status" value="1"/>
</dbReference>
<dbReference type="InterPro" id="IPR009081">
    <property type="entry name" value="PP-bd_ACP"/>
</dbReference>
<dbReference type="Gene3D" id="1.10.1200.10">
    <property type="entry name" value="ACP-like"/>
    <property type="match status" value="1"/>
</dbReference>